<comment type="caution">
    <text evidence="2">The sequence shown here is derived from an EMBL/GenBank/DDBJ whole genome shotgun (WGS) entry which is preliminary data.</text>
</comment>
<sequence length="78" mass="8099">MNKLILAASAFALMTGAALASSSDGVVAKINADARVITLESGQSYTVPRDVALPAIQAGEKISIQLNDEGDRVQSVLR</sequence>
<evidence type="ECO:0000256" key="1">
    <source>
        <dbReference type="SAM" id="SignalP"/>
    </source>
</evidence>
<organism evidence="2 3">
    <name type="scientific">Aminobacter niigataensis</name>
    <dbReference type="NCBI Taxonomy" id="83265"/>
    <lineage>
        <taxon>Bacteria</taxon>
        <taxon>Pseudomonadati</taxon>
        <taxon>Pseudomonadota</taxon>
        <taxon>Alphaproteobacteria</taxon>
        <taxon>Hyphomicrobiales</taxon>
        <taxon>Phyllobacteriaceae</taxon>
        <taxon>Aminobacter</taxon>
    </lineage>
</organism>
<protein>
    <recommendedName>
        <fullName evidence="4">DUF1344 domain-containing protein</fullName>
    </recommendedName>
</protein>
<keyword evidence="1" id="KW-0732">Signal</keyword>
<evidence type="ECO:0008006" key="4">
    <source>
        <dbReference type="Google" id="ProtNLM"/>
    </source>
</evidence>
<proteinExistence type="predicted"/>
<name>A0ABR6L1A8_9HYPH</name>
<dbReference type="InterPro" id="IPR009780">
    <property type="entry name" value="DUF1344"/>
</dbReference>
<evidence type="ECO:0000313" key="3">
    <source>
        <dbReference type="Proteomes" id="UP000539538"/>
    </source>
</evidence>
<reference evidence="2 3" key="1">
    <citation type="submission" date="2020-08" db="EMBL/GenBank/DDBJ databases">
        <title>Genomic Encyclopedia of Type Strains, Phase IV (KMG-IV): sequencing the most valuable type-strain genomes for metagenomic binning, comparative biology and taxonomic classification.</title>
        <authorList>
            <person name="Goeker M."/>
        </authorList>
    </citation>
    <scope>NUCLEOTIDE SEQUENCE [LARGE SCALE GENOMIC DNA]</scope>
    <source>
        <strain evidence="2 3">DSM 7050</strain>
    </source>
</reference>
<feature type="signal peptide" evidence="1">
    <location>
        <begin position="1"/>
        <end position="20"/>
    </location>
</feature>
<dbReference type="Pfam" id="PF07076">
    <property type="entry name" value="DUF1344"/>
    <property type="match status" value="1"/>
</dbReference>
<evidence type="ECO:0000313" key="2">
    <source>
        <dbReference type="EMBL" id="MBB4649845.1"/>
    </source>
</evidence>
<gene>
    <name evidence="2" type="ORF">GGQ99_001567</name>
</gene>
<dbReference type="Proteomes" id="UP000539538">
    <property type="component" value="Unassembled WGS sequence"/>
</dbReference>
<accession>A0ABR6L1A8</accession>
<feature type="chain" id="PRO_5045836496" description="DUF1344 domain-containing protein" evidence="1">
    <location>
        <begin position="21"/>
        <end position="78"/>
    </location>
</feature>
<keyword evidence="3" id="KW-1185">Reference proteome</keyword>
<dbReference type="EMBL" id="JACHOT010000001">
    <property type="protein sequence ID" value="MBB4649845.1"/>
    <property type="molecule type" value="Genomic_DNA"/>
</dbReference>
<dbReference type="RefSeq" id="WP_108608477.1">
    <property type="nucleotide sequence ID" value="NZ_BAAAVZ010000003.1"/>
</dbReference>